<dbReference type="STRING" id="104623.Ser39006_01202"/>
<dbReference type="OrthoDB" id="9810122at2"/>
<dbReference type="EMBL" id="CP025084">
    <property type="protein sequence ID" value="AUH06472.1"/>
    <property type="molecule type" value="Genomic_DNA"/>
</dbReference>
<evidence type="ECO:0000313" key="5">
    <source>
        <dbReference type="EMBL" id="AUH02151.1"/>
    </source>
</evidence>
<dbReference type="Pfam" id="PF05050">
    <property type="entry name" value="Methyltransf_21"/>
    <property type="match status" value="1"/>
</dbReference>
<dbReference type="CDD" id="cd00761">
    <property type="entry name" value="Glyco_tranf_GTA_type"/>
    <property type="match status" value="1"/>
</dbReference>
<dbReference type="Proteomes" id="UP000233778">
    <property type="component" value="Chromosome"/>
</dbReference>
<reference evidence="6 7" key="1">
    <citation type="journal article" date="2013" name="Genome Announc.">
        <title>Draft genome sequence of Serratia sp. strain ATCC 39006, a model bacterium for analysis of the biosynthesis and regulation of prodigiosin, a carbapenem, and gas vesicles.</title>
        <authorList>
            <person name="Fineran P.C."/>
            <person name="Iglesias Cans M.C."/>
            <person name="Ramsay J.P."/>
            <person name="Wilf N.M."/>
            <person name="Cossyleon D."/>
            <person name="McNeil M.B."/>
            <person name="Williamson N.R."/>
            <person name="Monson R.E."/>
            <person name="Becher S.A."/>
            <person name="Stanton J.A."/>
            <person name="Brugger K."/>
            <person name="Brown S.D."/>
            <person name="Salmond G.P."/>
        </authorList>
    </citation>
    <scope>NUCLEOTIDE SEQUENCE [LARGE SCALE GENOMIC DNA]</scope>
    <source>
        <strain evidence="6">ATCC 39006</strain>
        <strain evidence="7">ATCC 39006 / SC 11482</strain>
    </source>
</reference>
<dbReference type="EMBL" id="CP025085">
    <property type="protein sequence ID" value="AUH02151.1"/>
    <property type="molecule type" value="Genomic_DNA"/>
</dbReference>
<name>A0A2I5TPH9_SERS3</name>
<dbReference type="InterPro" id="IPR029044">
    <property type="entry name" value="Nucleotide-diphossugar_trans"/>
</dbReference>
<protein>
    <recommendedName>
        <fullName evidence="9">Glycosyltransferase</fullName>
    </recommendedName>
</protein>
<accession>A0A2I5TPH9</accession>
<dbReference type="Gene3D" id="3.40.50.150">
    <property type="entry name" value="Vaccinia Virus protein VP39"/>
    <property type="match status" value="1"/>
</dbReference>
<sequence>MTFVSYAKNFEDVILKRALKQMSKGFYIDIGAAQADIHSVTNAFYKEGWHGVNIDPNTDSFNQLVQKRPKDVNLNIAILDKKYSDVPLYVFKEKGISTFEKGLAKYFSDYGFSYKTYTSSSLTLKDIWEKYVPQGQEVHFLNISVENTELQVIEGNDWERNRPWIVVVQTVDPLGGETKSKKIEDAFQKAGYDSVCFNGVNRFYLAHEKRELAELLTLPSSVLDEFVPVAEFEKANALVALSSAIAERDEARAALNAAIAERDEYKVSVDAIAIERDQFERDRHFLLHSRSWLITKFLRELSLFVKTQKTALRNNMKSIIIFSYKKARNFPYLLNLVKKILSMSPRIEIKIRRLVSTYRQNLILPCDNIKIKDGHDNHNVSLLVNGLNVRPIQKKIVFIYVDFTCRQDSMFGITRVVTKLTENLCNLGETVVPVKLSPDTLRLAPLSEAELENFKKIANIKLNSLSRHLLDKDYFDQVGPHLKSSPVQHWLLVPEVTYHTYHNVPVTSRLIKCARDWGLKVGSVFYDHIPLTHESASSNALKHMRYLSDLSLSDIIWPISDFSGRELHHYYAAIEKLSTRETPVISANNLPEADASERQIFDWSSTEKIILSLGSICLRKNQLTLVRAFNAYSHSHPETEWKLALVGQYVEPEYMVQVQNEARKNKRICIYNEMNDADLDLLYKKVAFTVFASTNEGYGLPIVESLWRLRPCICAANGAMLDLARHGGCVTVDVTNQVVLQSAVEKLIVDRSFYDAKIGEIIRRPMRSWSEYAQQIINETNRPRSNLTFDGVICVWVDATIASSGNSGIQRVTRQLCRTLIEAGHRLVPVKWDEKRHCVTVANDTELAVLAAWNGPDPKRWLKELPEYSDYEPIVYLLSDLPLNRDLSFQQEVIQYFKEKSAHCCSIFYDAIPLIMDDIYPQPFVQAMQQYMKMLDQMDQVFSISESSNDDLYRFLNIKALKGLALEQRLKAVCLPEQYSASSRIKRPVLSSDETCNIICVSTVEPRKNHLVLLQAFLDAEKKSPRKLKLTLIGSGNTFDTTLKPKVNDLIAQSENIEWIQDADDQKLSECYQSAHFTVYPSVREGFGLPIVESLWFGRPCICANFGQMAELLQHGGCYGVNVHNADEIRDAIIALANNGSEYQKLVEEALNRHFKTWDQYAEELVSLICEHTSYKKVAVLPEVPDTSISLFLPERPKLSVCITTYNRKKWLAINIENFISVSVGLEKDVELIICDNCSHECIDDLIAKYHHYSNITFYQNSANIGMLNNLPQTVSFANGEYVWLIGDDDLIHKDALQNILDIIKKKSPDLINLNYNVSSADVPESLDSLDEYLDKAQNYTLDGVSKVAPIREISSRNENYYTAIYSFVARRNFSWRIFNQDTSGAPFSSMQTCVPSSKYILSKMMEEKGYWLNKPAITINLKVSWGEHASIWLLERIPEVYDLAELNGAPEKDVSHWRDHTFRNSIHCLDLLQKADNNGSYPNFSFARYLRRNRGVDSFETYLPIVKKSYQKARDNGIPFADLTEEEFATISTIRVEQQQ</sequence>
<dbReference type="Gene3D" id="3.40.50.2000">
    <property type="entry name" value="Glycogen Phosphorylase B"/>
    <property type="match status" value="2"/>
</dbReference>
<dbReference type="InterPro" id="IPR001296">
    <property type="entry name" value="Glyco_trans_1"/>
</dbReference>
<dbReference type="KEGG" id="serq:CWC46_21570"/>
<feature type="domain" description="Glycosyltransferase 2-like" evidence="3">
    <location>
        <begin position="1200"/>
        <end position="1320"/>
    </location>
</feature>
<dbReference type="PANTHER" id="PTHR46401:SF2">
    <property type="entry name" value="GLYCOSYLTRANSFERASE WBBK-RELATED"/>
    <property type="match status" value="1"/>
</dbReference>
<evidence type="ECO:0000259" key="4">
    <source>
        <dbReference type="Pfam" id="PF05050"/>
    </source>
</evidence>
<evidence type="ECO:0008006" key="9">
    <source>
        <dbReference type="Google" id="ProtNLM"/>
    </source>
</evidence>
<keyword evidence="7" id="KW-1185">Reference proteome</keyword>
<reference evidence="6" key="4">
    <citation type="submission" date="2017-11" db="EMBL/GenBank/DDBJ databases">
        <title>Complete genome sequence of Serratia sp. ATCC 39006.</title>
        <authorList>
            <person name="Hampton H.G."/>
            <person name="Jackson S.A."/>
            <person name="Jauregui R."/>
            <person name="Poulter G.T.M."/>
            <person name="Salmond G.P.C."/>
            <person name="Fineran P.C."/>
        </authorList>
    </citation>
    <scope>NUCLEOTIDE SEQUENCE</scope>
    <source>
        <strain evidence="6">ATCC 39006</strain>
    </source>
</reference>
<dbReference type="Pfam" id="PF00534">
    <property type="entry name" value="Glycos_transf_1"/>
    <property type="match status" value="2"/>
</dbReference>
<dbReference type="CDD" id="cd03809">
    <property type="entry name" value="GT4_MtfB-like"/>
    <property type="match status" value="1"/>
</dbReference>
<dbReference type="Gene3D" id="3.90.550.10">
    <property type="entry name" value="Spore Coat Polysaccharide Biosynthesis Protein SpsA, Chain A"/>
    <property type="match status" value="1"/>
</dbReference>
<evidence type="ECO:0000313" key="8">
    <source>
        <dbReference type="Proteomes" id="UP000233778"/>
    </source>
</evidence>
<dbReference type="InterPro" id="IPR001173">
    <property type="entry name" value="Glyco_trans_2-like"/>
</dbReference>
<dbReference type="Proteomes" id="UP000017700">
    <property type="component" value="Chromosome"/>
</dbReference>
<dbReference type="SUPFAM" id="SSF53448">
    <property type="entry name" value="Nucleotide-diphospho-sugar transferases"/>
    <property type="match status" value="1"/>
</dbReference>
<keyword evidence="1" id="KW-0808">Transferase</keyword>
<dbReference type="InterPro" id="IPR006342">
    <property type="entry name" value="FkbM_mtfrase"/>
</dbReference>
<dbReference type="GO" id="GO:0009103">
    <property type="term" value="P:lipopolysaccharide biosynthetic process"/>
    <property type="evidence" value="ECO:0007669"/>
    <property type="project" value="TreeGrafter"/>
</dbReference>
<dbReference type="KEGG" id="sera:Ser39006_021560"/>
<gene>
    <name evidence="5" type="ORF">CWC46_21570</name>
    <name evidence="6" type="ORF">Ser39006_021560</name>
</gene>
<organism evidence="6 7">
    <name type="scientific">Serratia sp. (strain ATCC 39006)</name>
    <name type="common">Prodigiosinella confusarubida</name>
    <dbReference type="NCBI Taxonomy" id="104623"/>
    <lineage>
        <taxon>Bacteria</taxon>
        <taxon>Pseudomonadati</taxon>
        <taxon>Pseudomonadota</taxon>
        <taxon>Gammaproteobacteria</taxon>
        <taxon>Enterobacterales</taxon>
        <taxon>Pectobacteriaceae</taxon>
        <taxon>Prodigiosinella</taxon>
    </lineage>
</organism>
<evidence type="ECO:0000313" key="7">
    <source>
        <dbReference type="Proteomes" id="UP000017700"/>
    </source>
</evidence>
<proteinExistence type="predicted"/>
<evidence type="ECO:0000256" key="1">
    <source>
        <dbReference type="ARBA" id="ARBA00022679"/>
    </source>
</evidence>
<feature type="domain" description="Methyltransferase FkbM" evidence="4">
    <location>
        <begin position="29"/>
        <end position="192"/>
    </location>
</feature>
<dbReference type="GO" id="GO:0016757">
    <property type="term" value="F:glycosyltransferase activity"/>
    <property type="evidence" value="ECO:0007669"/>
    <property type="project" value="InterPro"/>
</dbReference>
<feature type="domain" description="Glycosyl transferase family 1" evidence="2">
    <location>
        <begin position="597"/>
        <end position="752"/>
    </location>
</feature>
<dbReference type="Pfam" id="PF00535">
    <property type="entry name" value="Glycos_transf_2"/>
    <property type="match status" value="1"/>
</dbReference>
<dbReference type="InterPro" id="IPR029063">
    <property type="entry name" value="SAM-dependent_MTases_sf"/>
</dbReference>
<feature type="domain" description="Glycosyl transferase family 1" evidence="2">
    <location>
        <begin position="991"/>
        <end position="1151"/>
    </location>
</feature>
<reference evidence="5 8" key="3">
    <citation type="submission" date="2017-11" db="EMBL/GenBank/DDBJ databases">
        <title>Complete genome sequence of Serratia sp. ATCC 39006 LacA.</title>
        <authorList>
            <person name="Hampton H.G."/>
            <person name="Jackson S.A."/>
            <person name="Jauregui R."/>
            <person name="Poulter G.T.M."/>
            <person name="Salmond G.P.C."/>
            <person name="Fineran P.C."/>
        </authorList>
    </citation>
    <scope>NUCLEOTIDE SEQUENCE [LARGE SCALE GENOMIC DNA]</scope>
    <source>
        <strain evidence="5 8">ATCC 39006</strain>
    </source>
</reference>
<evidence type="ECO:0000259" key="3">
    <source>
        <dbReference type="Pfam" id="PF00535"/>
    </source>
</evidence>
<reference evidence="6" key="2">
    <citation type="submission" date="2013-09" db="EMBL/GenBank/DDBJ databases">
        <authorList>
            <person name="Wang G."/>
            <person name="Yang Y."/>
            <person name="Su Y."/>
        </authorList>
    </citation>
    <scope>NUCLEOTIDE SEQUENCE</scope>
    <source>
        <strain evidence="6">ATCC 39006</strain>
    </source>
</reference>
<dbReference type="PANTHER" id="PTHR46401">
    <property type="entry name" value="GLYCOSYLTRANSFERASE WBBK-RELATED"/>
    <property type="match status" value="1"/>
</dbReference>
<evidence type="ECO:0000259" key="2">
    <source>
        <dbReference type="Pfam" id="PF00534"/>
    </source>
</evidence>
<evidence type="ECO:0000313" key="6">
    <source>
        <dbReference type="EMBL" id="AUH06472.1"/>
    </source>
</evidence>
<dbReference type="SUPFAM" id="SSF53756">
    <property type="entry name" value="UDP-Glycosyltransferase/glycogen phosphorylase"/>
    <property type="match status" value="2"/>
</dbReference>
<dbReference type="RefSeq" id="WP_021014472.1">
    <property type="nucleotide sequence ID" value="NZ_CP025084.1"/>
</dbReference>